<keyword evidence="1" id="KW-0175">Coiled coil</keyword>
<dbReference type="Proteomes" id="UP001362999">
    <property type="component" value="Unassembled WGS sequence"/>
</dbReference>
<evidence type="ECO:0000256" key="1">
    <source>
        <dbReference type="SAM" id="Coils"/>
    </source>
</evidence>
<gene>
    <name evidence="3" type="ORF">R3P38DRAFT_3336812</name>
</gene>
<dbReference type="AlphaFoldDB" id="A0AAV9Z4M9"/>
<feature type="coiled-coil region" evidence="1">
    <location>
        <begin position="168"/>
        <end position="207"/>
    </location>
</feature>
<comment type="caution">
    <text evidence="3">The sequence shown here is derived from an EMBL/GenBank/DDBJ whole genome shotgun (WGS) entry which is preliminary data.</text>
</comment>
<sequence length="547" mass="60275">MPPKRKKAPNSDAEYKPPKPLKQPRVDADADIDIFFHTSSAPASPRIHPAGASGHSPEVSDDEDEKQDDIAPLPDLLSRLVGSLPSLEPSTLSAACTPPRKARQRAASESPISVPSPATSTIFESPAKPRGGRPRAKKHNMHSRSYFANLTSDERDQLKSSAFARTKLATAENRKKKALQAAEEKLKQEAEAAADRLADEAEKSARMRKNARAFLEQVTMSEDNGGAGFSSAMEFFQSLMSRGGDTDDAQASAILTRFLNTHAVEIIETIIDRVPAVGQEFLDKKFDEKLEKVLQAEGKAIQDLLTRRQNTNTSVMQLLEEFSMEQLGEQLEEVAPTLWRILERTARPNASTRREAQGETRREKRLVSCGSIMPNLDDFLMVCAMLSVSRSQQANNYQVVIGLFLLGSGASKREIEALAHAGLSTSYNAIREHIHQLSAEAVAKFRRLVKEQMFFIVWDNLNIAFRVESQRLRSANHFDNGTTPTGIPVYNPLTGSTKTLHGTLPLSLKPPRTFLKCNIGLLVGDRDPGTVATKPQLILNVRDHVAG</sequence>
<organism evidence="3 4">
    <name type="scientific">Favolaschia claudopus</name>
    <dbReference type="NCBI Taxonomy" id="2862362"/>
    <lineage>
        <taxon>Eukaryota</taxon>
        <taxon>Fungi</taxon>
        <taxon>Dikarya</taxon>
        <taxon>Basidiomycota</taxon>
        <taxon>Agaricomycotina</taxon>
        <taxon>Agaricomycetes</taxon>
        <taxon>Agaricomycetidae</taxon>
        <taxon>Agaricales</taxon>
        <taxon>Marasmiineae</taxon>
        <taxon>Mycenaceae</taxon>
        <taxon>Favolaschia</taxon>
    </lineage>
</organism>
<protein>
    <submittedName>
        <fullName evidence="3">Uncharacterized protein</fullName>
    </submittedName>
</protein>
<proteinExistence type="predicted"/>
<accession>A0AAV9Z4M9</accession>
<dbReference type="EMBL" id="JAWWNJ010000217">
    <property type="protein sequence ID" value="KAK6969685.1"/>
    <property type="molecule type" value="Genomic_DNA"/>
</dbReference>
<name>A0AAV9Z4M9_9AGAR</name>
<keyword evidence="4" id="KW-1185">Reference proteome</keyword>
<feature type="compositionally biased region" description="Basic residues" evidence="2">
    <location>
        <begin position="130"/>
        <end position="141"/>
    </location>
</feature>
<evidence type="ECO:0000313" key="4">
    <source>
        <dbReference type="Proteomes" id="UP001362999"/>
    </source>
</evidence>
<feature type="region of interest" description="Disordered" evidence="2">
    <location>
        <begin position="1"/>
        <end position="141"/>
    </location>
</feature>
<evidence type="ECO:0000256" key="2">
    <source>
        <dbReference type="SAM" id="MobiDB-lite"/>
    </source>
</evidence>
<evidence type="ECO:0000313" key="3">
    <source>
        <dbReference type="EMBL" id="KAK6969685.1"/>
    </source>
</evidence>
<feature type="compositionally biased region" description="Polar residues" evidence="2">
    <location>
        <begin position="110"/>
        <end position="123"/>
    </location>
</feature>
<reference evidence="3 4" key="1">
    <citation type="journal article" date="2024" name="J Genomics">
        <title>Draft genome sequencing and assembly of Favolaschia claudopus CIRM-BRFM 2984 isolated from oak limbs.</title>
        <authorList>
            <person name="Navarro D."/>
            <person name="Drula E."/>
            <person name="Chaduli D."/>
            <person name="Cazenave R."/>
            <person name="Ahrendt S."/>
            <person name="Wang J."/>
            <person name="Lipzen A."/>
            <person name="Daum C."/>
            <person name="Barry K."/>
            <person name="Grigoriev I.V."/>
            <person name="Favel A."/>
            <person name="Rosso M.N."/>
            <person name="Martin F."/>
        </authorList>
    </citation>
    <scope>NUCLEOTIDE SEQUENCE [LARGE SCALE GENOMIC DNA]</scope>
    <source>
        <strain evidence="3 4">CIRM-BRFM 2984</strain>
    </source>
</reference>